<proteinExistence type="predicted"/>
<feature type="domain" description="ABC transporter" evidence="4">
    <location>
        <begin position="4"/>
        <end position="231"/>
    </location>
</feature>
<dbReference type="PANTHER" id="PTHR42939:SF1">
    <property type="entry name" value="ABC TRANSPORTER ATP-BINDING PROTEIN ALBC-RELATED"/>
    <property type="match status" value="1"/>
</dbReference>
<dbReference type="SUPFAM" id="SSF52540">
    <property type="entry name" value="P-loop containing nucleoside triphosphate hydrolases"/>
    <property type="match status" value="1"/>
</dbReference>
<keyword evidence="3 6" id="KW-0067">ATP-binding</keyword>
<dbReference type="EMBL" id="RBXT01000001">
    <property type="protein sequence ID" value="RKT79724.1"/>
    <property type="molecule type" value="Genomic_DNA"/>
</dbReference>
<gene>
    <name evidence="6" type="ORF">DFJ68_3202</name>
    <name evidence="5" type="ORF">FHW14_002506</name>
</gene>
<dbReference type="PANTHER" id="PTHR42939">
    <property type="entry name" value="ABC TRANSPORTER ATP-BINDING PROTEIN ALBC-RELATED"/>
    <property type="match status" value="1"/>
</dbReference>
<reference evidence="5 8" key="2">
    <citation type="submission" date="2020-08" db="EMBL/GenBank/DDBJ databases">
        <title>Genomic Encyclopedia of Type Strains, Phase IV (KMG-V): Genome sequencing to study the core and pangenomes of soil and plant-associated prokaryotes.</title>
        <authorList>
            <person name="Whitman W."/>
        </authorList>
    </citation>
    <scope>NUCLEOTIDE SEQUENCE [LARGE SCALE GENOMIC DNA]</scope>
    <source>
        <strain evidence="5 8">B3ACCR2</strain>
    </source>
</reference>
<evidence type="ECO:0000313" key="8">
    <source>
        <dbReference type="Proteomes" id="UP000590811"/>
    </source>
</evidence>
<dbReference type="Gene3D" id="3.40.50.300">
    <property type="entry name" value="P-loop containing nucleotide triphosphate hydrolases"/>
    <property type="match status" value="1"/>
</dbReference>
<evidence type="ECO:0000313" key="5">
    <source>
        <dbReference type="EMBL" id="MBB2987323.1"/>
    </source>
</evidence>
<dbReference type="Pfam" id="PF00005">
    <property type="entry name" value="ABC_tran"/>
    <property type="match status" value="1"/>
</dbReference>
<accession>A0A495Y2Y8</accession>
<dbReference type="RefSeq" id="WP_121034571.1">
    <property type="nucleotide sequence ID" value="NZ_JACHVT010000005.1"/>
</dbReference>
<dbReference type="OrthoDB" id="5116176at2"/>
<dbReference type="PROSITE" id="PS50893">
    <property type="entry name" value="ABC_TRANSPORTER_2"/>
    <property type="match status" value="1"/>
</dbReference>
<dbReference type="InterPro" id="IPR003593">
    <property type="entry name" value="AAA+_ATPase"/>
</dbReference>
<sequence>MAILDVAGLRYSYDGIATVLRDVSFSVPAGSIVGLIGPNGSGKSTLIKTVLDLLSLQAGVVTVGGHAHGSPAATAQAAYLASNDYLPQFLTAREYVHTLGRLYGVRVDDDAARDLFSRFSMQGRYDDLIEDYSHGMRKKTQLVSALLLRRPLTIIDETLNGIDLEALHLAEQQLRGLRDEGHAVLLCTHDFSLLERLAERIVFLDLGEIVAEGPTAELVAEHGSLAELVFDRLDSETRAS</sequence>
<dbReference type="InterPro" id="IPR003439">
    <property type="entry name" value="ABC_transporter-like_ATP-bd"/>
</dbReference>
<dbReference type="InterPro" id="IPR051782">
    <property type="entry name" value="ABC_Transporter_VariousFunc"/>
</dbReference>
<protein>
    <submittedName>
        <fullName evidence="6">ABC-2 type transport system ATP-binding protein</fullName>
    </submittedName>
</protein>
<keyword evidence="2" id="KW-0547">Nucleotide-binding</keyword>
<evidence type="ECO:0000313" key="6">
    <source>
        <dbReference type="EMBL" id="RKT79724.1"/>
    </source>
</evidence>
<dbReference type="CDD" id="cd03230">
    <property type="entry name" value="ABC_DR_subfamily_A"/>
    <property type="match status" value="1"/>
</dbReference>
<evidence type="ECO:0000256" key="1">
    <source>
        <dbReference type="ARBA" id="ARBA00022448"/>
    </source>
</evidence>
<dbReference type="GO" id="GO:0016887">
    <property type="term" value="F:ATP hydrolysis activity"/>
    <property type="evidence" value="ECO:0007669"/>
    <property type="project" value="InterPro"/>
</dbReference>
<comment type="caution">
    <text evidence="6">The sequence shown here is derived from an EMBL/GenBank/DDBJ whole genome shotgun (WGS) entry which is preliminary data.</text>
</comment>
<evidence type="ECO:0000256" key="2">
    <source>
        <dbReference type="ARBA" id="ARBA00022741"/>
    </source>
</evidence>
<keyword evidence="7" id="KW-1185">Reference proteome</keyword>
<organism evidence="6 7">
    <name type="scientific">Terracoccus luteus</name>
    <dbReference type="NCBI Taxonomy" id="53356"/>
    <lineage>
        <taxon>Bacteria</taxon>
        <taxon>Bacillati</taxon>
        <taxon>Actinomycetota</taxon>
        <taxon>Actinomycetes</taxon>
        <taxon>Micrococcales</taxon>
        <taxon>Intrasporangiaceae</taxon>
        <taxon>Terracoccus</taxon>
    </lineage>
</organism>
<dbReference type="Proteomes" id="UP000590811">
    <property type="component" value="Unassembled WGS sequence"/>
</dbReference>
<dbReference type="EMBL" id="JACHVT010000005">
    <property type="protein sequence ID" value="MBB2987323.1"/>
    <property type="molecule type" value="Genomic_DNA"/>
</dbReference>
<dbReference type="GO" id="GO:0005524">
    <property type="term" value="F:ATP binding"/>
    <property type="evidence" value="ECO:0007669"/>
    <property type="project" value="UniProtKB-KW"/>
</dbReference>
<dbReference type="AlphaFoldDB" id="A0A495Y2Y8"/>
<dbReference type="Proteomes" id="UP000278440">
    <property type="component" value="Unassembled WGS sequence"/>
</dbReference>
<evidence type="ECO:0000256" key="3">
    <source>
        <dbReference type="ARBA" id="ARBA00022840"/>
    </source>
</evidence>
<reference evidence="6 7" key="1">
    <citation type="submission" date="2018-10" db="EMBL/GenBank/DDBJ databases">
        <title>Sequencing the genomes of 1000 actinobacteria strains.</title>
        <authorList>
            <person name="Klenk H.-P."/>
        </authorList>
    </citation>
    <scope>NUCLEOTIDE SEQUENCE [LARGE SCALE GENOMIC DNA]</scope>
    <source>
        <strain evidence="6 7">DSM 44267</strain>
    </source>
</reference>
<evidence type="ECO:0000259" key="4">
    <source>
        <dbReference type="PROSITE" id="PS50893"/>
    </source>
</evidence>
<dbReference type="SMART" id="SM00382">
    <property type="entry name" value="AAA"/>
    <property type="match status" value="1"/>
</dbReference>
<evidence type="ECO:0000313" key="7">
    <source>
        <dbReference type="Proteomes" id="UP000278440"/>
    </source>
</evidence>
<dbReference type="InterPro" id="IPR027417">
    <property type="entry name" value="P-loop_NTPase"/>
</dbReference>
<name>A0A495Y2Y8_9MICO</name>
<keyword evidence="1" id="KW-0813">Transport</keyword>